<dbReference type="FunFam" id="1.10.510.10:FF:000108">
    <property type="entry name" value="L-type lectin-domain containing receptor kinase S.4"/>
    <property type="match status" value="1"/>
</dbReference>
<dbReference type="EC" id="2.7.11.1" evidence="5"/>
<dbReference type="PROSITE" id="PS50011">
    <property type="entry name" value="PROTEIN_KINASE_DOM"/>
    <property type="match status" value="1"/>
</dbReference>
<dbReference type="InterPro" id="IPR013320">
    <property type="entry name" value="ConA-like_dom_sf"/>
</dbReference>
<comment type="subcellular location">
    <subcellularLocation>
        <location evidence="1">Membrane</location>
        <topology evidence="1">Single-pass type I membrane protein</topology>
    </subcellularLocation>
</comment>
<dbReference type="InterPro" id="IPR000719">
    <property type="entry name" value="Prot_kinase_dom"/>
</dbReference>
<dbReference type="Gene3D" id="2.60.120.200">
    <property type="match status" value="1"/>
</dbReference>
<name>A0A2P5CF85_PARAD</name>
<keyword evidence="23" id="KW-1185">Reference proteome</keyword>
<dbReference type="SMART" id="SM00220">
    <property type="entry name" value="S_TKc"/>
    <property type="match status" value="1"/>
</dbReference>
<keyword evidence="10" id="KW-0430">Lectin</keyword>
<evidence type="ECO:0000313" key="22">
    <source>
        <dbReference type="EMBL" id="PON59697.1"/>
    </source>
</evidence>
<evidence type="ECO:0000256" key="9">
    <source>
        <dbReference type="ARBA" id="ARBA00022729"/>
    </source>
</evidence>
<evidence type="ECO:0000256" key="4">
    <source>
        <dbReference type="ARBA" id="ARBA00010217"/>
    </source>
</evidence>
<dbReference type="PANTHER" id="PTHR27007">
    <property type="match status" value="1"/>
</dbReference>
<gene>
    <name evidence="22" type="ORF">PanWU01x14_157540</name>
</gene>
<evidence type="ECO:0000256" key="15">
    <source>
        <dbReference type="ARBA" id="ARBA00023136"/>
    </source>
</evidence>
<reference evidence="23" key="1">
    <citation type="submission" date="2016-06" db="EMBL/GenBank/DDBJ databases">
        <title>Parallel loss of symbiosis genes in relatives of nitrogen-fixing non-legume Parasponia.</title>
        <authorList>
            <person name="Van Velzen R."/>
            <person name="Holmer R."/>
            <person name="Bu F."/>
            <person name="Rutten L."/>
            <person name="Van Zeijl A."/>
            <person name="Liu W."/>
            <person name="Santuari L."/>
            <person name="Cao Q."/>
            <person name="Sharma T."/>
            <person name="Shen D."/>
            <person name="Roswanjaya Y."/>
            <person name="Wardhani T."/>
            <person name="Kalhor M.S."/>
            <person name="Jansen J."/>
            <person name="Van den Hoogen J."/>
            <person name="Gungor B."/>
            <person name="Hartog M."/>
            <person name="Hontelez J."/>
            <person name="Verver J."/>
            <person name="Yang W.-C."/>
            <person name="Schijlen E."/>
            <person name="Repin R."/>
            <person name="Schilthuizen M."/>
            <person name="Schranz E."/>
            <person name="Heidstra R."/>
            <person name="Miyata K."/>
            <person name="Fedorova E."/>
            <person name="Kohlen W."/>
            <person name="Bisseling T."/>
            <person name="Smit S."/>
            <person name="Geurts R."/>
        </authorList>
    </citation>
    <scope>NUCLEOTIDE SEQUENCE [LARGE SCALE GENOMIC DNA]</scope>
    <source>
        <strain evidence="23">cv. WU1-14</strain>
    </source>
</reference>
<dbReference type="GO" id="GO:0016020">
    <property type="term" value="C:membrane"/>
    <property type="evidence" value="ECO:0007669"/>
    <property type="project" value="UniProtKB-SubCell"/>
</dbReference>
<dbReference type="Pfam" id="PF00069">
    <property type="entry name" value="Pkinase"/>
    <property type="match status" value="1"/>
</dbReference>
<comment type="similarity">
    <text evidence="3">In the N-terminal section; belongs to the leguminous lectin family.</text>
</comment>
<evidence type="ECO:0000256" key="8">
    <source>
        <dbReference type="ARBA" id="ARBA00022692"/>
    </source>
</evidence>
<protein>
    <recommendedName>
        <fullName evidence="5">non-specific serine/threonine protein kinase</fullName>
        <ecNumber evidence="5">2.7.11.1</ecNumber>
    </recommendedName>
</protein>
<keyword evidence="16" id="KW-0675">Receptor</keyword>
<feature type="chain" id="PRO_5015201606" description="non-specific serine/threonine protein kinase" evidence="20">
    <location>
        <begin position="26"/>
        <end position="376"/>
    </location>
</feature>
<comment type="similarity">
    <text evidence="2">Belongs to the leguminous lectin family.</text>
</comment>
<dbReference type="InterPro" id="IPR011009">
    <property type="entry name" value="Kinase-like_dom_sf"/>
</dbReference>
<keyword evidence="9 20" id="KW-0732">Signal</keyword>
<comment type="catalytic activity">
    <reaction evidence="18">
        <text>L-seryl-[protein] + ATP = O-phospho-L-seryl-[protein] + ADP + H(+)</text>
        <dbReference type="Rhea" id="RHEA:17989"/>
        <dbReference type="Rhea" id="RHEA-COMP:9863"/>
        <dbReference type="Rhea" id="RHEA-COMP:11604"/>
        <dbReference type="ChEBI" id="CHEBI:15378"/>
        <dbReference type="ChEBI" id="CHEBI:29999"/>
        <dbReference type="ChEBI" id="CHEBI:30616"/>
        <dbReference type="ChEBI" id="CHEBI:83421"/>
        <dbReference type="ChEBI" id="CHEBI:456216"/>
        <dbReference type="EC" id="2.7.11.1"/>
    </reaction>
</comment>
<evidence type="ECO:0000256" key="18">
    <source>
        <dbReference type="ARBA" id="ARBA00048679"/>
    </source>
</evidence>
<dbReference type="Pfam" id="PF00139">
    <property type="entry name" value="Lectin_legB"/>
    <property type="match status" value="2"/>
</dbReference>
<dbReference type="Gene3D" id="1.10.510.10">
    <property type="entry name" value="Transferase(Phosphotransferase) domain 1"/>
    <property type="match status" value="1"/>
</dbReference>
<keyword evidence="15" id="KW-0472">Membrane</keyword>
<evidence type="ECO:0000256" key="20">
    <source>
        <dbReference type="SAM" id="SignalP"/>
    </source>
</evidence>
<evidence type="ECO:0000256" key="13">
    <source>
        <dbReference type="ARBA" id="ARBA00022840"/>
    </source>
</evidence>
<evidence type="ECO:0000313" key="23">
    <source>
        <dbReference type="Proteomes" id="UP000237105"/>
    </source>
</evidence>
<dbReference type="OrthoDB" id="1193135at2759"/>
<evidence type="ECO:0000256" key="1">
    <source>
        <dbReference type="ARBA" id="ARBA00004479"/>
    </source>
</evidence>
<dbReference type="InterPro" id="IPR050528">
    <property type="entry name" value="L-type_Lectin-RKs"/>
</dbReference>
<organism evidence="22 23">
    <name type="scientific">Parasponia andersonii</name>
    <name type="common">Sponia andersonii</name>
    <dbReference type="NCBI Taxonomy" id="3476"/>
    <lineage>
        <taxon>Eukaryota</taxon>
        <taxon>Viridiplantae</taxon>
        <taxon>Streptophyta</taxon>
        <taxon>Embryophyta</taxon>
        <taxon>Tracheophyta</taxon>
        <taxon>Spermatophyta</taxon>
        <taxon>Magnoliopsida</taxon>
        <taxon>eudicotyledons</taxon>
        <taxon>Gunneridae</taxon>
        <taxon>Pentapetalae</taxon>
        <taxon>rosids</taxon>
        <taxon>fabids</taxon>
        <taxon>Rosales</taxon>
        <taxon>Cannabaceae</taxon>
        <taxon>Parasponia</taxon>
    </lineage>
</organism>
<dbReference type="AlphaFoldDB" id="A0A2P5CF85"/>
<dbReference type="Proteomes" id="UP000237105">
    <property type="component" value="Unassembled WGS sequence"/>
</dbReference>
<dbReference type="InterPro" id="IPR008271">
    <property type="entry name" value="Ser/Thr_kinase_AS"/>
</dbReference>
<dbReference type="GO" id="GO:0005524">
    <property type="term" value="F:ATP binding"/>
    <property type="evidence" value="ECO:0007669"/>
    <property type="project" value="UniProtKB-KW"/>
</dbReference>
<evidence type="ECO:0000256" key="17">
    <source>
        <dbReference type="ARBA" id="ARBA00047899"/>
    </source>
</evidence>
<evidence type="ECO:0000256" key="6">
    <source>
        <dbReference type="ARBA" id="ARBA00022527"/>
    </source>
</evidence>
<dbReference type="GO" id="GO:0004674">
    <property type="term" value="F:protein serine/threonine kinase activity"/>
    <property type="evidence" value="ECO:0007669"/>
    <property type="project" value="UniProtKB-KW"/>
</dbReference>
<comment type="catalytic activity">
    <reaction evidence="17">
        <text>L-threonyl-[protein] + ATP = O-phospho-L-threonyl-[protein] + ADP + H(+)</text>
        <dbReference type="Rhea" id="RHEA:46608"/>
        <dbReference type="Rhea" id="RHEA-COMP:11060"/>
        <dbReference type="Rhea" id="RHEA-COMP:11605"/>
        <dbReference type="ChEBI" id="CHEBI:15378"/>
        <dbReference type="ChEBI" id="CHEBI:30013"/>
        <dbReference type="ChEBI" id="CHEBI:30616"/>
        <dbReference type="ChEBI" id="CHEBI:61977"/>
        <dbReference type="ChEBI" id="CHEBI:456216"/>
        <dbReference type="EC" id="2.7.11.1"/>
    </reaction>
</comment>
<evidence type="ECO:0000256" key="11">
    <source>
        <dbReference type="ARBA" id="ARBA00022741"/>
    </source>
</evidence>
<feature type="signal peptide" evidence="20">
    <location>
        <begin position="1"/>
        <end position="25"/>
    </location>
</feature>
<feature type="region of interest" description="Disordered" evidence="19">
    <location>
        <begin position="352"/>
        <end position="376"/>
    </location>
</feature>
<accession>A0A2P5CF85</accession>
<comment type="caution">
    <text evidence="22">The sequence shown here is derived from an EMBL/GenBank/DDBJ whole genome shotgun (WGS) entry which is preliminary data.</text>
</comment>
<dbReference type="InterPro" id="IPR001220">
    <property type="entry name" value="Legume_lectin_dom"/>
</dbReference>
<keyword evidence="11" id="KW-0547">Nucleotide-binding</keyword>
<keyword evidence="7" id="KW-0808">Transferase</keyword>
<evidence type="ECO:0000256" key="5">
    <source>
        <dbReference type="ARBA" id="ARBA00012513"/>
    </source>
</evidence>
<keyword evidence="13" id="KW-0067">ATP-binding</keyword>
<evidence type="ECO:0000256" key="14">
    <source>
        <dbReference type="ARBA" id="ARBA00022989"/>
    </source>
</evidence>
<dbReference type="STRING" id="3476.A0A2P5CF85"/>
<comment type="similarity">
    <text evidence="4">In the C-terminal section; belongs to the protein kinase superfamily. Ser/Thr protein kinase family.</text>
</comment>
<evidence type="ECO:0000256" key="19">
    <source>
        <dbReference type="SAM" id="MobiDB-lite"/>
    </source>
</evidence>
<sequence>MASLTNPALAWEIFSFLFYLIRVESSLQNKTNFVYNGFFEANLSLDGASSMRSNGILAITNDTANLLGHAFYPTPLKFKKEIQKGHGLTFVLASKYPFKDCLPNQYLGLPNVTSNSQSSTRILAIEFDAVQNLELQDINDNQRRRSSCLCMKNLELQFRILTHVAQTLLYMHEECQQMVVHRDLKPSNILIDADLNAKLGDFGLARTYEHGNNPDTANIVGTLGYMAPDLTRTGKATPSTDVYSYGTLPLEAACGRRPIEPRKNVGELVLVDWVREQHCRGDNTRAVDPTLDDYDPEEVNIVLGLGLFCSHSHTDCRPSMGRIVQYLQRDANLTTLPTDIHVDNPKVRMEYSDSFPGDSDPSCCRMTSSKSNSFKL</sequence>
<keyword evidence="6 22" id="KW-0723">Serine/threonine-protein kinase</keyword>
<evidence type="ECO:0000256" key="10">
    <source>
        <dbReference type="ARBA" id="ARBA00022734"/>
    </source>
</evidence>
<dbReference type="SUPFAM" id="SSF56112">
    <property type="entry name" value="Protein kinase-like (PK-like)"/>
    <property type="match status" value="1"/>
</dbReference>
<dbReference type="GO" id="GO:0030246">
    <property type="term" value="F:carbohydrate binding"/>
    <property type="evidence" value="ECO:0007669"/>
    <property type="project" value="UniProtKB-KW"/>
</dbReference>
<feature type="domain" description="Protein kinase" evidence="21">
    <location>
        <begin position="28"/>
        <end position="363"/>
    </location>
</feature>
<evidence type="ECO:0000256" key="2">
    <source>
        <dbReference type="ARBA" id="ARBA00007606"/>
    </source>
</evidence>
<evidence type="ECO:0000256" key="16">
    <source>
        <dbReference type="ARBA" id="ARBA00023170"/>
    </source>
</evidence>
<evidence type="ECO:0000256" key="3">
    <source>
        <dbReference type="ARBA" id="ARBA00008536"/>
    </source>
</evidence>
<dbReference type="EMBL" id="JXTB01000137">
    <property type="protein sequence ID" value="PON59697.1"/>
    <property type="molecule type" value="Genomic_DNA"/>
</dbReference>
<dbReference type="SUPFAM" id="SSF49899">
    <property type="entry name" value="Concanavalin A-like lectins/glucanases"/>
    <property type="match status" value="1"/>
</dbReference>
<evidence type="ECO:0000256" key="12">
    <source>
        <dbReference type="ARBA" id="ARBA00022777"/>
    </source>
</evidence>
<keyword evidence="12 22" id="KW-0418">Kinase</keyword>
<proteinExistence type="inferred from homology"/>
<evidence type="ECO:0000256" key="7">
    <source>
        <dbReference type="ARBA" id="ARBA00022679"/>
    </source>
</evidence>
<evidence type="ECO:0000259" key="21">
    <source>
        <dbReference type="PROSITE" id="PS50011"/>
    </source>
</evidence>
<feature type="compositionally biased region" description="Polar residues" evidence="19">
    <location>
        <begin position="365"/>
        <end position="376"/>
    </location>
</feature>
<dbReference type="PROSITE" id="PS00108">
    <property type="entry name" value="PROTEIN_KINASE_ST"/>
    <property type="match status" value="1"/>
</dbReference>
<keyword evidence="14" id="KW-1133">Transmembrane helix</keyword>
<keyword evidence="8" id="KW-0812">Transmembrane</keyword>